<dbReference type="PROSITE" id="PS00521">
    <property type="entry name" value="P5CR"/>
    <property type="match status" value="1"/>
</dbReference>
<dbReference type="EC" id="1.5.1.2" evidence="4 5"/>
<dbReference type="Pfam" id="PF03807">
    <property type="entry name" value="F420_oxidored"/>
    <property type="match status" value="1"/>
</dbReference>
<reference evidence="10" key="1">
    <citation type="journal article" date="2019" name="Int. J. Syst. Evol. Microbiol.">
        <title>The Global Catalogue of Microorganisms (GCM) 10K type strain sequencing project: providing services to taxonomists for standard genome sequencing and annotation.</title>
        <authorList>
            <consortium name="The Broad Institute Genomics Platform"/>
            <consortium name="The Broad Institute Genome Sequencing Center for Infectious Disease"/>
            <person name="Wu L."/>
            <person name="Ma J."/>
        </authorList>
    </citation>
    <scope>NUCLEOTIDE SEQUENCE [LARGE SCALE GENOMIC DNA]</scope>
    <source>
        <strain evidence="10">KCTC 32998</strain>
    </source>
</reference>
<dbReference type="Pfam" id="PF14748">
    <property type="entry name" value="P5CR_dimer"/>
    <property type="match status" value="1"/>
</dbReference>
<dbReference type="Gene3D" id="3.40.50.720">
    <property type="entry name" value="NAD(P)-binding Rossmann-like Domain"/>
    <property type="match status" value="1"/>
</dbReference>
<dbReference type="RefSeq" id="WP_189443766.1">
    <property type="nucleotide sequence ID" value="NZ_BMZI01000002.1"/>
</dbReference>
<evidence type="ECO:0000313" key="9">
    <source>
        <dbReference type="EMBL" id="GHB15338.1"/>
    </source>
</evidence>
<dbReference type="InterPro" id="IPR028939">
    <property type="entry name" value="P5C_Rdtase_cat_N"/>
</dbReference>
<evidence type="ECO:0000256" key="6">
    <source>
        <dbReference type="RuleBase" id="RU003903"/>
    </source>
</evidence>
<keyword evidence="4 6" id="KW-0028">Amino-acid biosynthesis</keyword>
<organism evidence="9 10">
    <name type="scientific">Salinicola rhizosphaerae</name>
    <dbReference type="NCBI Taxonomy" id="1443141"/>
    <lineage>
        <taxon>Bacteria</taxon>
        <taxon>Pseudomonadati</taxon>
        <taxon>Pseudomonadota</taxon>
        <taxon>Gammaproteobacteria</taxon>
        <taxon>Oceanospirillales</taxon>
        <taxon>Halomonadaceae</taxon>
        <taxon>Salinicola</taxon>
    </lineage>
</organism>
<dbReference type="Gene3D" id="1.10.3730.10">
    <property type="entry name" value="ProC C-terminal domain-like"/>
    <property type="match status" value="1"/>
</dbReference>
<evidence type="ECO:0000256" key="3">
    <source>
        <dbReference type="ARBA" id="ARBA00023002"/>
    </source>
</evidence>
<evidence type="ECO:0000313" key="10">
    <source>
        <dbReference type="Proteomes" id="UP000646745"/>
    </source>
</evidence>
<comment type="caution">
    <text evidence="9">The sequence shown here is derived from an EMBL/GenBank/DDBJ whole genome shotgun (WGS) entry which is preliminary data.</text>
</comment>
<dbReference type="Proteomes" id="UP000646745">
    <property type="component" value="Unassembled WGS sequence"/>
</dbReference>
<evidence type="ECO:0000259" key="8">
    <source>
        <dbReference type="Pfam" id="PF14748"/>
    </source>
</evidence>
<name>A0ABQ3DUH1_9GAMM</name>
<evidence type="ECO:0000256" key="4">
    <source>
        <dbReference type="HAMAP-Rule" id="MF_01925"/>
    </source>
</evidence>
<dbReference type="InterPro" id="IPR008927">
    <property type="entry name" value="6-PGluconate_DH-like_C_sf"/>
</dbReference>
<comment type="similarity">
    <text evidence="1 4 6">Belongs to the pyrroline-5-carboxylate reductase family.</text>
</comment>
<dbReference type="HAMAP" id="MF_01925">
    <property type="entry name" value="P5C_reductase"/>
    <property type="match status" value="1"/>
</dbReference>
<evidence type="ECO:0000259" key="7">
    <source>
        <dbReference type="Pfam" id="PF03807"/>
    </source>
</evidence>
<keyword evidence="4" id="KW-0963">Cytoplasm</keyword>
<dbReference type="SUPFAM" id="SSF51735">
    <property type="entry name" value="NAD(P)-binding Rossmann-fold domains"/>
    <property type="match status" value="1"/>
</dbReference>
<accession>A0ABQ3DUH1</accession>
<dbReference type="NCBIfam" id="TIGR00112">
    <property type="entry name" value="proC"/>
    <property type="match status" value="1"/>
</dbReference>
<protein>
    <recommendedName>
        <fullName evidence="4 5">Pyrroline-5-carboxylate reductase</fullName>
        <shortName evidence="4">P5C reductase</shortName>
        <shortName evidence="4">P5CR</shortName>
        <ecNumber evidence="4 5">1.5.1.2</ecNumber>
    </recommendedName>
    <alternativeName>
        <fullName evidence="4">PCA reductase</fullName>
    </alternativeName>
</protein>
<dbReference type="InterPro" id="IPR029036">
    <property type="entry name" value="P5CR_dimer"/>
</dbReference>
<dbReference type="InterPro" id="IPR053790">
    <property type="entry name" value="P5CR-like_CS"/>
</dbReference>
<sequence>MTESATSRRIVFLGAGNMASAIFGGMLKGGYPADAILATSRTQARRESIEAEYGIRTTADNGVAVAEADVVVLAVKPQMMRELCESLREAFQARRPLVVSVAAGLDAATLDDWLGGGLAVIRCMPNTPSLVGEGVSGLYANGKVSDDQRRLTTQLFEPVGLVEWVDDERLIDAVTAISGSGPAYFFLFIESLEAAGVDLGLPQESARRLALQTAFGAAKMARQSEFDPAELRRRVTSPNGTTERAIRTFEAAGLAQIVDDAAQACAERARELSQELSQAPSQN</sequence>
<evidence type="ECO:0000256" key="5">
    <source>
        <dbReference type="NCBIfam" id="TIGR00112"/>
    </source>
</evidence>
<comment type="pathway">
    <text evidence="4 6">Amino-acid biosynthesis; L-proline biosynthesis; L-proline from L-glutamate 5-semialdehyde: step 1/1.</text>
</comment>
<comment type="function">
    <text evidence="4">Catalyzes the reduction of 1-pyrroline-5-carboxylate (PCA) to L-proline.</text>
</comment>
<dbReference type="EMBL" id="BMZI01000002">
    <property type="protein sequence ID" value="GHB15338.1"/>
    <property type="molecule type" value="Genomic_DNA"/>
</dbReference>
<feature type="domain" description="Pyrroline-5-carboxylate reductase dimerisation" evidence="8">
    <location>
        <begin position="168"/>
        <end position="272"/>
    </location>
</feature>
<comment type="catalytic activity">
    <reaction evidence="4">
        <text>L-proline + NAD(+) = (S)-1-pyrroline-5-carboxylate + NADH + 2 H(+)</text>
        <dbReference type="Rhea" id="RHEA:14105"/>
        <dbReference type="ChEBI" id="CHEBI:15378"/>
        <dbReference type="ChEBI" id="CHEBI:17388"/>
        <dbReference type="ChEBI" id="CHEBI:57540"/>
        <dbReference type="ChEBI" id="CHEBI:57945"/>
        <dbReference type="ChEBI" id="CHEBI:60039"/>
        <dbReference type="EC" id="1.5.1.2"/>
    </reaction>
</comment>
<keyword evidence="4 6" id="KW-0641">Proline biosynthesis</keyword>
<gene>
    <name evidence="4 9" type="primary">proC</name>
    <name evidence="9" type="ORF">GCM10009038_12440</name>
</gene>
<evidence type="ECO:0000256" key="1">
    <source>
        <dbReference type="ARBA" id="ARBA00005525"/>
    </source>
</evidence>
<keyword evidence="2 4" id="KW-0521">NADP</keyword>
<dbReference type="InterPro" id="IPR036291">
    <property type="entry name" value="NAD(P)-bd_dom_sf"/>
</dbReference>
<keyword evidence="3 4" id="KW-0560">Oxidoreductase</keyword>
<comment type="catalytic activity">
    <reaction evidence="4 6">
        <text>L-proline + NADP(+) = (S)-1-pyrroline-5-carboxylate + NADPH + 2 H(+)</text>
        <dbReference type="Rhea" id="RHEA:14109"/>
        <dbReference type="ChEBI" id="CHEBI:15378"/>
        <dbReference type="ChEBI" id="CHEBI:17388"/>
        <dbReference type="ChEBI" id="CHEBI:57783"/>
        <dbReference type="ChEBI" id="CHEBI:58349"/>
        <dbReference type="ChEBI" id="CHEBI:60039"/>
        <dbReference type="EC" id="1.5.1.2"/>
    </reaction>
</comment>
<dbReference type="PANTHER" id="PTHR11645:SF0">
    <property type="entry name" value="PYRROLINE-5-CARBOXYLATE REDUCTASE 3"/>
    <property type="match status" value="1"/>
</dbReference>
<keyword evidence="10" id="KW-1185">Reference proteome</keyword>
<dbReference type="PIRSF" id="PIRSF000193">
    <property type="entry name" value="Pyrrol-5-carb_rd"/>
    <property type="match status" value="1"/>
</dbReference>
<dbReference type="InterPro" id="IPR000304">
    <property type="entry name" value="Pyrroline-COOH_reductase"/>
</dbReference>
<feature type="domain" description="Pyrroline-5-carboxylate reductase catalytic N-terminal" evidence="7">
    <location>
        <begin position="9"/>
        <end position="104"/>
    </location>
</feature>
<comment type="subcellular location">
    <subcellularLocation>
        <location evidence="4">Cytoplasm</location>
    </subcellularLocation>
</comment>
<dbReference type="PANTHER" id="PTHR11645">
    <property type="entry name" value="PYRROLINE-5-CARBOXYLATE REDUCTASE"/>
    <property type="match status" value="1"/>
</dbReference>
<evidence type="ECO:0000256" key="2">
    <source>
        <dbReference type="ARBA" id="ARBA00022857"/>
    </source>
</evidence>
<proteinExistence type="inferred from homology"/>
<dbReference type="SUPFAM" id="SSF48179">
    <property type="entry name" value="6-phosphogluconate dehydrogenase C-terminal domain-like"/>
    <property type="match status" value="1"/>
</dbReference>